<gene>
    <name evidence="3" type="ORF">MUN46_010925</name>
</gene>
<name>A0ABT7IPX6_9BURK</name>
<dbReference type="RefSeq" id="WP_243375961.1">
    <property type="nucleotide sequence ID" value="NZ_JAKZJU020000002.1"/>
</dbReference>
<proteinExistence type="predicted"/>
<organism evidence="3 4">
    <name type="scientific">Mesosutterella faecium</name>
    <dbReference type="NCBI Taxonomy" id="2925194"/>
    <lineage>
        <taxon>Bacteria</taxon>
        <taxon>Pseudomonadati</taxon>
        <taxon>Pseudomonadota</taxon>
        <taxon>Betaproteobacteria</taxon>
        <taxon>Burkholderiales</taxon>
        <taxon>Sutterellaceae</taxon>
        <taxon>Mesosutterella</taxon>
    </lineage>
</organism>
<dbReference type="Gene3D" id="2.40.128.130">
    <property type="entry name" value="Autotransporter beta-domain"/>
    <property type="match status" value="1"/>
</dbReference>
<keyword evidence="4" id="KW-1185">Reference proteome</keyword>
<evidence type="ECO:0000313" key="3">
    <source>
        <dbReference type="EMBL" id="MDL2060448.1"/>
    </source>
</evidence>
<dbReference type="InterPro" id="IPR005546">
    <property type="entry name" value="Autotransporte_beta"/>
</dbReference>
<evidence type="ECO:0000256" key="1">
    <source>
        <dbReference type="SAM" id="SignalP"/>
    </source>
</evidence>
<dbReference type="EMBL" id="JAKZJU020000002">
    <property type="protein sequence ID" value="MDL2060448.1"/>
    <property type="molecule type" value="Genomic_DNA"/>
</dbReference>
<comment type="caution">
    <text evidence="3">The sequence shown here is derived from an EMBL/GenBank/DDBJ whole genome shotgun (WGS) entry which is preliminary data.</text>
</comment>
<feature type="signal peptide" evidence="1">
    <location>
        <begin position="1"/>
        <end position="29"/>
    </location>
</feature>
<dbReference type="SUPFAM" id="SSF103515">
    <property type="entry name" value="Autotransporter"/>
    <property type="match status" value="1"/>
</dbReference>
<protein>
    <submittedName>
        <fullName evidence="3">Autotransporter outer membrane beta-barrel domain-containing protein</fullName>
    </submittedName>
</protein>
<keyword evidence="1" id="KW-0732">Signal</keyword>
<reference evidence="3" key="1">
    <citation type="submission" date="2023-03" db="EMBL/GenBank/DDBJ databases">
        <title>Mesosutterella sp. nov. isolated from porcine feces.</title>
        <authorList>
            <person name="Yu S."/>
        </authorList>
    </citation>
    <scope>NUCLEOTIDE SEQUENCE</scope>
    <source>
        <strain evidence="3">AGMB02718</strain>
    </source>
</reference>
<dbReference type="PROSITE" id="PS51208">
    <property type="entry name" value="AUTOTRANSPORTER"/>
    <property type="match status" value="1"/>
</dbReference>
<dbReference type="SMART" id="SM00869">
    <property type="entry name" value="Autotransporter"/>
    <property type="match status" value="1"/>
</dbReference>
<sequence length="1111" mass="117442">MIMKKIGEKRKIRIGLLMVFAALSGTATAGSSLSGNTSTVSQGEREGETLIGVTSRDPVDPTGGVQAADNRFYVYDHDSASLVEGVRVETQSKSPSGSVSLLRNALEIGTREEKTSRVGTVFGVYVEPSFGAAEDAGSMGRVTAGDNVLTIRNTQAGEVVSVYDITDNSNGRDRSSFTAKKNALVVDSSRIGELTHIHLYSPHEESENVISGNTVAVSSSTVGSYSGTYQRYGKSSSLVLSQNTAEFSSAEIQSTVFGSNIYEADSAVSEGNRLSFAGSTVGSYLIQDYVYGAKENFNKNTLILDQGSVAKGSAIGEYLYGSDSASELNAKQNAVFLSGASRAEAGATAVVIQNNRSAQKTAIRAEDNQLSLSGGSQAAFAVGVELSDQGLSAVELSGNQVSLESGFAGAALTVTMSGSSSEASAFANSLHLLGGSVALFGSAALSTGNARGNSVDVTDSTAGIVVGGLAEGDASGNTVTIGGQSAVRFDAAREALEARNITESENLVPVPELKNRSVVIAAYSSSGSANDNSVNITGTADLSDADIYGALSAGGTKPRGSGNTLRIGYNGSAAAVWDNPEGNMVNSVAFFDRMELHEGQWGKTMLQVKQAMDLTQTTVDISRLSFDQASPARPDSETILVDDAVTQYSDAGPDKNVTLEDGNGGRGVAFAYTLGKEGAVLSGSFLGKGTTLNGNIVLKTGDVKVNSVSFGNIEWGKTPLTLERDVTYDFAEARIETSGLMFKSLSDLKEGTNTMTLLDANGRAENLTEKSLSGESLKYTVGTTLEGSGRAYLQNGNIQYSIDLKDTFSKPQPQKQTHMTVMGHEAGLTALIEGSDLVVRDLRAARDEKNALYGFVSSMGGANRYDTGSHLRTDLYNGHAGLGVRFATARGGEGICALFFDYGHGNYHSYDAGRSGHGKIDYSGAGLFGQHRWENQIFTEGSLRTGRLKNKSRHALVDGEGNGYDYNTHSRYWAFHFGLGKTLEVARDDSVDLYGRYFYTHLGSDVFRAAGTYRLDGANSSLLRLGGQWNHAGRDSLYFAGLAYEYEFDGKASGLADEVPIRNADIRGSSARFEVGGKWTKGPWVLDLAAHAYAGQHRGAGGNMNIVYRFF</sequence>
<feature type="chain" id="PRO_5046469719" evidence="1">
    <location>
        <begin position="30"/>
        <end position="1111"/>
    </location>
</feature>
<evidence type="ECO:0000259" key="2">
    <source>
        <dbReference type="PROSITE" id="PS51208"/>
    </source>
</evidence>
<evidence type="ECO:0000313" key="4">
    <source>
        <dbReference type="Proteomes" id="UP001165481"/>
    </source>
</evidence>
<dbReference type="InterPro" id="IPR036709">
    <property type="entry name" value="Autotransporte_beta_dom_sf"/>
</dbReference>
<accession>A0ABT7IPX6</accession>
<dbReference type="Proteomes" id="UP001165481">
    <property type="component" value="Unassembled WGS sequence"/>
</dbReference>
<feature type="domain" description="Autotransporter" evidence="2">
    <location>
        <begin position="845"/>
        <end position="1110"/>
    </location>
</feature>